<proteinExistence type="predicted"/>
<accession>A0A1H1H5U0</accession>
<sequence length="422" mass="46286">MNISQREVVGRGWTKNLIVKYLRPYGIRDDVAANDHTSPWSFDLEAVERLEAEEPEIRELVEAHAQAAQRAASTEKLRATLAAKKEAAAELDRALARDAGFPESSAWLQGLAPKVLKSAPAFTSARGAGWRVLAKAGPVVGDRIEVNLAPQQGLARPPKEQEVTAVSPLGARDGVLWVLLGVDDPERLVEKRAAAEKAAKAKAEAERIEALKRAKAAQEEALRKAEADARQAEVLARSKLAHREETERVSSLSVEAARDEVVLHTEQCLRQLEIAPEALLDLRLRRDAAVNGKSEMRIRSMAVEVAVAGRLDVPANPGDLFGWRTVVADVEEAFRRARAGRLPMTVLNKRRTKEVPVAARFVSLSGDWRIVAHSDAIQGEHVTVTKNGGERKSMLINSDLVHLGQFDGRDLLLILDFEDVQS</sequence>
<dbReference type="EMBL" id="FNLF01000002">
    <property type="protein sequence ID" value="SDR20852.1"/>
    <property type="molecule type" value="Genomic_DNA"/>
</dbReference>
<keyword evidence="3" id="KW-1185">Reference proteome</keyword>
<dbReference type="Proteomes" id="UP000183053">
    <property type="component" value="Unassembled WGS sequence"/>
</dbReference>
<evidence type="ECO:0000313" key="3">
    <source>
        <dbReference type="Proteomes" id="UP000183053"/>
    </source>
</evidence>
<dbReference type="AlphaFoldDB" id="A0A1H1H5U0"/>
<protein>
    <submittedName>
        <fullName evidence="2">Uncharacterized protein</fullName>
    </submittedName>
</protein>
<keyword evidence="1" id="KW-0175">Coiled coil</keyword>
<organism evidence="2 3">
    <name type="scientific">Tsukamurella pulmonis</name>
    <dbReference type="NCBI Taxonomy" id="47312"/>
    <lineage>
        <taxon>Bacteria</taxon>
        <taxon>Bacillati</taxon>
        <taxon>Actinomycetota</taxon>
        <taxon>Actinomycetes</taxon>
        <taxon>Mycobacteriales</taxon>
        <taxon>Tsukamurellaceae</taxon>
        <taxon>Tsukamurella</taxon>
    </lineage>
</organism>
<gene>
    <name evidence="2" type="ORF">SAMN04489765_3844</name>
</gene>
<evidence type="ECO:0000313" key="2">
    <source>
        <dbReference type="EMBL" id="SDR20852.1"/>
    </source>
</evidence>
<reference evidence="3" key="1">
    <citation type="submission" date="2016-10" db="EMBL/GenBank/DDBJ databases">
        <authorList>
            <person name="Varghese N."/>
            <person name="Submissions S."/>
        </authorList>
    </citation>
    <scope>NUCLEOTIDE SEQUENCE [LARGE SCALE GENOMIC DNA]</scope>
    <source>
        <strain evidence="3">DSM 44142</strain>
    </source>
</reference>
<evidence type="ECO:0000256" key="1">
    <source>
        <dbReference type="SAM" id="Coils"/>
    </source>
</evidence>
<dbReference type="RefSeq" id="WP_068564617.1">
    <property type="nucleotide sequence ID" value="NZ_FNLF01000002.1"/>
</dbReference>
<feature type="coiled-coil region" evidence="1">
    <location>
        <begin position="191"/>
        <end position="235"/>
    </location>
</feature>
<name>A0A1H1H5U0_9ACTN</name>